<evidence type="ECO:0000256" key="3">
    <source>
        <dbReference type="ARBA" id="ARBA00023002"/>
    </source>
</evidence>
<proteinExistence type="predicted"/>
<evidence type="ECO:0000256" key="5">
    <source>
        <dbReference type="ARBA" id="ARBA00023014"/>
    </source>
</evidence>
<dbReference type="InterPro" id="IPR036922">
    <property type="entry name" value="Rieske_2Fe-2S_sf"/>
</dbReference>
<organism evidence="7 8">
    <name type="scientific">Kumtagia ephedrae</name>
    <dbReference type="NCBI Taxonomy" id="2116701"/>
    <lineage>
        <taxon>Bacteria</taxon>
        <taxon>Pseudomonadati</taxon>
        <taxon>Pseudomonadota</taxon>
        <taxon>Alphaproteobacteria</taxon>
        <taxon>Hyphomicrobiales</taxon>
        <taxon>Phyllobacteriaceae</taxon>
        <taxon>Kumtagia</taxon>
    </lineage>
</organism>
<dbReference type="PANTHER" id="PTHR21266">
    <property type="entry name" value="IRON-SULFUR DOMAIN CONTAINING PROTEIN"/>
    <property type="match status" value="1"/>
</dbReference>
<dbReference type="SUPFAM" id="SSF50022">
    <property type="entry name" value="ISP domain"/>
    <property type="match status" value="1"/>
</dbReference>
<dbReference type="AlphaFoldDB" id="A0A2P7SFH3"/>
<keyword evidence="1" id="KW-0001">2Fe-2S</keyword>
<dbReference type="InterPro" id="IPR050584">
    <property type="entry name" value="Cholesterol_7-desaturase"/>
</dbReference>
<dbReference type="OrthoDB" id="9800776at2"/>
<keyword evidence="4" id="KW-0408">Iron</keyword>
<dbReference type="EMBL" id="PXYK01000008">
    <property type="protein sequence ID" value="PSJ61081.1"/>
    <property type="molecule type" value="Genomic_DNA"/>
</dbReference>
<dbReference type="Proteomes" id="UP000241229">
    <property type="component" value="Unassembled WGS sequence"/>
</dbReference>
<accession>A0A2P7SFH3</accession>
<dbReference type="PROSITE" id="PS51296">
    <property type="entry name" value="RIESKE"/>
    <property type="match status" value="1"/>
</dbReference>
<sequence length="239" mass="25397">MTMTGGWHPVALSTSIEPASSAGTHIGGGEFVVWRDGSGAAHVWEDRCPHRGMKLSFGFVRGDHIACLYHGWQYDAAGRCRYIPAHPDLEVPKTITVPAYRTVEAAGMIWASRDPEPATAPADPGEVVPVRSLYLAASAETVLQVVEGFPPRPFGGDAGPAGLEPVGANLHRLDIGPDTLLLGLQRLSDERTALHIVIAGPAETYSGEGQKHFLAWTAALRHRLESAPAADAVLSTEAV</sequence>
<dbReference type="Pfam" id="PF00355">
    <property type="entry name" value="Rieske"/>
    <property type="match status" value="1"/>
</dbReference>
<dbReference type="InterPro" id="IPR015881">
    <property type="entry name" value="ARHD_Rieske_2Fe_2S"/>
</dbReference>
<keyword evidence="2" id="KW-0479">Metal-binding</keyword>
<dbReference type="InterPro" id="IPR017941">
    <property type="entry name" value="Rieske_2Fe-2S"/>
</dbReference>
<dbReference type="GO" id="GO:0005506">
    <property type="term" value="F:iron ion binding"/>
    <property type="evidence" value="ECO:0007669"/>
    <property type="project" value="InterPro"/>
</dbReference>
<evidence type="ECO:0000313" key="7">
    <source>
        <dbReference type="EMBL" id="PSJ61081.1"/>
    </source>
</evidence>
<gene>
    <name evidence="7" type="ORF">C7I84_10295</name>
</gene>
<dbReference type="GO" id="GO:0051537">
    <property type="term" value="F:2 iron, 2 sulfur cluster binding"/>
    <property type="evidence" value="ECO:0007669"/>
    <property type="project" value="UniProtKB-KW"/>
</dbReference>
<dbReference type="PROSITE" id="PS00570">
    <property type="entry name" value="RING_HYDROXYL_ALPHA"/>
    <property type="match status" value="1"/>
</dbReference>
<dbReference type="CDD" id="cd03469">
    <property type="entry name" value="Rieske_RO_Alpha_N"/>
    <property type="match status" value="1"/>
</dbReference>
<dbReference type="Gene3D" id="2.102.10.10">
    <property type="entry name" value="Rieske [2Fe-2S] iron-sulphur domain"/>
    <property type="match status" value="1"/>
</dbReference>
<keyword evidence="8" id="KW-1185">Reference proteome</keyword>
<dbReference type="RefSeq" id="WP_106772086.1">
    <property type="nucleotide sequence ID" value="NZ_PXYK01000008.1"/>
</dbReference>
<evidence type="ECO:0000313" key="8">
    <source>
        <dbReference type="Proteomes" id="UP000241229"/>
    </source>
</evidence>
<evidence type="ECO:0000256" key="1">
    <source>
        <dbReference type="ARBA" id="ARBA00022714"/>
    </source>
</evidence>
<protein>
    <submittedName>
        <fullName evidence="7">Oxidoreductase</fullName>
    </submittedName>
</protein>
<reference evidence="7 8" key="1">
    <citation type="submission" date="2018-03" db="EMBL/GenBank/DDBJ databases">
        <title>The draft genome of Mesorhizobium sp. 6GN-30.</title>
        <authorList>
            <person name="Liu L."/>
            <person name="Li L."/>
            <person name="Wang T."/>
            <person name="Zhang X."/>
            <person name="Liang L."/>
        </authorList>
    </citation>
    <scope>NUCLEOTIDE SEQUENCE [LARGE SCALE GENOMIC DNA]</scope>
    <source>
        <strain evidence="7 8">6GN30</strain>
    </source>
</reference>
<evidence type="ECO:0000259" key="6">
    <source>
        <dbReference type="PROSITE" id="PS51296"/>
    </source>
</evidence>
<dbReference type="GO" id="GO:0016491">
    <property type="term" value="F:oxidoreductase activity"/>
    <property type="evidence" value="ECO:0007669"/>
    <property type="project" value="UniProtKB-KW"/>
</dbReference>
<feature type="domain" description="Rieske" evidence="6">
    <location>
        <begin position="7"/>
        <end position="111"/>
    </location>
</feature>
<dbReference type="PANTHER" id="PTHR21266:SF60">
    <property type="entry name" value="3-KETOSTEROID-9-ALPHA-MONOOXYGENASE, OXYGENASE COMPONENT"/>
    <property type="match status" value="1"/>
</dbReference>
<comment type="caution">
    <text evidence="7">The sequence shown here is derived from an EMBL/GenBank/DDBJ whole genome shotgun (WGS) entry which is preliminary data.</text>
</comment>
<evidence type="ECO:0000256" key="4">
    <source>
        <dbReference type="ARBA" id="ARBA00023004"/>
    </source>
</evidence>
<name>A0A2P7SFH3_9HYPH</name>
<keyword evidence="5" id="KW-0411">Iron-sulfur</keyword>
<keyword evidence="3" id="KW-0560">Oxidoreductase</keyword>
<evidence type="ECO:0000256" key="2">
    <source>
        <dbReference type="ARBA" id="ARBA00022723"/>
    </source>
</evidence>